<evidence type="ECO:0000313" key="2">
    <source>
        <dbReference type="EMBL" id="RLM98455.1"/>
    </source>
</evidence>
<dbReference type="Proteomes" id="UP000275267">
    <property type="component" value="Unassembled WGS sequence"/>
</dbReference>
<protein>
    <submittedName>
        <fullName evidence="2">Protein EARLY FLOWERING 3-like isoform X1</fullName>
    </submittedName>
</protein>
<feature type="region of interest" description="Disordered" evidence="1">
    <location>
        <begin position="212"/>
        <end position="368"/>
    </location>
</feature>
<feature type="compositionally biased region" description="Polar residues" evidence="1">
    <location>
        <begin position="710"/>
        <end position="725"/>
    </location>
</feature>
<dbReference type="AlphaFoldDB" id="A0A3L6R7X3"/>
<gene>
    <name evidence="2" type="ORF">C2845_PM06G03760</name>
</gene>
<evidence type="ECO:0000313" key="3">
    <source>
        <dbReference type="Proteomes" id="UP000275267"/>
    </source>
</evidence>
<feature type="compositionally biased region" description="Basic and acidic residues" evidence="1">
    <location>
        <begin position="334"/>
        <end position="344"/>
    </location>
</feature>
<dbReference type="PANTHER" id="PTHR34281:SF20">
    <property type="entry name" value="PROTEIN EARLY FLOWERING 3"/>
    <property type="match status" value="1"/>
</dbReference>
<feature type="region of interest" description="Disordered" evidence="1">
    <location>
        <begin position="456"/>
        <end position="478"/>
    </location>
</feature>
<feature type="compositionally biased region" description="Polar residues" evidence="1">
    <location>
        <begin position="79"/>
        <end position="89"/>
    </location>
</feature>
<dbReference type="STRING" id="4540.A0A3L6R7X3"/>
<dbReference type="EMBL" id="PQIB02000009">
    <property type="protein sequence ID" value="RLM98455.1"/>
    <property type="molecule type" value="Genomic_DNA"/>
</dbReference>
<feature type="compositionally biased region" description="Basic and acidic residues" evidence="1">
    <location>
        <begin position="460"/>
        <end position="478"/>
    </location>
</feature>
<evidence type="ECO:0000256" key="1">
    <source>
        <dbReference type="SAM" id="MobiDB-lite"/>
    </source>
</evidence>
<comment type="caution">
    <text evidence="2">The sequence shown here is derived from an EMBL/GenBank/DDBJ whole genome shotgun (WGS) entry which is preliminary data.</text>
</comment>
<keyword evidence="3" id="KW-1185">Reference proteome</keyword>
<feature type="region of interest" description="Disordered" evidence="1">
    <location>
        <begin position="1"/>
        <end position="37"/>
    </location>
</feature>
<dbReference type="PANTHER" id="PTHR34281">
    <property type="entry name" value="PROTEIN EARLY FLOWERING 3"/>
    <property type="match status" value="1"/>
</dbReference>
<feature type="region of interest" description="Disordered" evidence="1">
    <location>
        <begin position="642"/>
        <end position="662"/>
    </location>
</feature>
<feature type="region of interest" description="Disordered" evidence="1">
    <location>
        <begin position="682"/>
        <end position="733"/>
    </location>
</feature>
<feature type="compositionally biased region" description="Basic and acidic residues" evidence="1">
    <location>
        <begin position="216"/>
        <end position="305"/>
    </location>
</feature>
<accession>A0A3L6R7X3</accession>
<feature type="region of interest" description="Disordered" evidence="1">
    <location>
        <begin position="54"/>
        <end position="197"/>
    </location>
</feature>
<feature type="compositionally biased region" description="Polar residues" evidence="1">
    <location>
        <begin position="186"/>
        <end position="197"/>
    </location>
</feature>
<reference evidence="3" key="1">
    <citation type="journal article" date="2019" name="Nat. Commun.">
        <title>The genome of broomcorn millet.</title>
        <authorList>
            <person name="Zou C."/>
            <person name="Miki D."/>
            <person name="Li D."/>
            <person name="Tang Q."/>
            <person name="Xiao L."/>
            <person name="Rajput S."/>
            <person name="Deng P."/>
            <person name="Jia W."/>
            <person name="Huang R."/>
            <person name="Zhang M."/>
            <person name="Sun Y."/>
            <person name="Hu J."/>
            <person name="Fu X."/>
            <person name="Schnable P.S."/>
            <person name="Li F."/>
            <person name="Zhang H."/>
            <person name="Feng B."/>
            <person name="Zhu X."/>
            <person name="Liu R."/>
            <person name="Schnable J.C."/>
            <person name="Zhu J.-K."/>
            <person name="Zhang H."/>
        </authorList>
    </citation>
    <scope>NUCLEOTIDE SEQUENCE [LARGE SCALE GENOMIC DNA]</scope>
</reference>
<proteinExistence type="predicted"/>
<dbReference type="OrthoDB" id="1939092at2759"/>
<name>A0A3L6R7X3_PANMI</name>
<feature type="compositionally biased region" description="Low complexity" evidence="1">
    <location>
        <begin position="311"/>
        <end position="322"/>
    </location>
</feature>
<feature type="compositionally biased region" description="Polar residues" evidence="1">
    <location>
        <begin position="685"/>
        <end position="695"/>
    </location>
</feature>
<feature type="compositionally biased region" description="Basic and acidic residues" evidence="1">
    <location>
        <begin position="1"/>
        <end position="12"/>
    </location>
</feature>
<dbReference type="InterPro" id="IPR039319">
    <property type="entry name" value="ELF3-like"/>
</dbReference>
<dbReference type="GO" id="GO:2000028">
    <property type="term" value="P:regulation of photoperiodism, flowering"/>
    <property type="evidence" value="ECO:0007669"/>
    <property type="project" value="InterPro"/>
</dbReference>
<sequence length="762" mass="82662">MRRGPGKDEAPDKVMGPLFPRLHVNDTVKGGPRAPPRNKMALYEQFRVPSHRFSAAAPAPAPAPPWHAHRPAAGAATSGVPSTSASQAGGSDRPLFPSFCVPSTEPVRSSDHMNANSNGLAGNATRAESGRQSTHLKNKDTNAAGPTADCSSKHRENINRTSSGKKLTNDDDFTVPSVLYSGMPPHSTQEKVTPFPTTSPYKNVAAISKSATKCSNTDKRHLEGMKVSDAKSRESPGVKEKEPAKARIDLEIKERTSSFQTSKEKSGRQDPKVSSFRDRLNKYNVADKQHSEIESYHSKSRKENAVETQNPPKAKMAPSSKPYADMEQNGNSDMLEHGLRETGEKRKRSHHGAEQNDDFSDSSVESLPEMEISPDDVVGAIGPKHFWKARRAIVNQQRVFAVQVFELHRLIKVSLRQINVLLLAHAYGQVQKLIAASPHLLIEGDPCLGKSLVTSKKKLPGGDDAEKQLQSAKNKDDMQPTLQQLEHTKDNTEANQPSPTQDDVVGVQRNNQAAANGAVTSNPPTMPTPDNRQNSWCVPPPPNQWLVPVMSPSEGLVYKPYTGHCPPAGSFLAPFYASCAPVSLPSTAGDFMSSPYGIPMPHQPQHMGIPGPPPMPPMYFPPFSMPVMNTAVSASAVEQVSHVAAKRPNGHAEQHSRTSCNMSNLRSEALSAGIWRFHASKDSELQGSSASSPFDRQQGEGRGPAPPFPSSSVGNVQPQPSTGSRENPGRVIRVVPHTLRTASESAARIFESIQMERQQNDS</sequence>
<organism evidence="2 3">
    <name type="scientific">Panicum miliaceum</name>
    <name type="common">Proso millet</name>
    <name type="synonym">Broomcorn millet</name>
    <dbReference type="NCBI Taxonomy" id="4540"/>
    <lineage>
        <taxon>Eukaryota</taxon>
        <taxon>Viridiplantae</taxon>
        <taxon>Streptophyta</taxon>
        <taxon>Embryophyta</taxon>
        <taxon>Tracheophyta</taxon>
        <taxon>Spermatophyta</taxon>
        <taxon>Magnoliopsida</taxon>
        <taxon>Liliopsida</taxon>
        <taxon>Poales</taxon>
        <taxon>Poaceae</taxon>
        <taxon>PACMAD clade</taxon>
        <taxon>Panicoideae</taxon>
        <taxon>Panicodae</taxon>
        <taxon>Paniceae</taxon>
        <taxon>Panicinae</taxon>
        <taxon>Panicum</taxon>
        <taxon>Panicum sect. Panicum</taxon>
    </lineage>
</organism>